<evidence type="ECO:0000313" key="3">
    <source>
        <dbReference type="EMBL" id="CAF0937766.1"/>
    </source>
</evidence>
<comment type="caution">
    <text evidence="3">The sequence shown here is derived from an EMBL/GenBank/DDBJ whole genome shotgun (WGS) entry which is preliminary data.</text>
</comment>
<dbReference type="Proteomes" id="UP000663864">
    <property type="component" value="Unassembled WGS sequence"/>
</dbReference>
<dbReference type="EMBL" id="CAJNOT010000314">
    <property type="protein sequence ID" value="CAF0937766.1"/>
    <property type="molecule type" value="Genomic_DNA"/>
</dbReference>
<reference evidence="3" key="1">
    <citation type="submission" date="2021-02" db="EMBL/GenBank/DDBJ databases">
        <authorList>
            <person name="Nowell W R."/>
        </authorList>
    </citation>
    <scope>NUCLEOTIDE SEQUENCE</scope>
</reference>
<keyword evidence="1" id="KW-0175">Coiled coil</keyword>
<proteinExistence type="predicted"/>
<organism evidence="3 4">
    <name type="scientific">Rotaria sordida</name>
    <dbReference type="NCBI Taxonomy" id="392033"/>
    <lineage>
        <taxon>Eukaryota</taxon>
        <taxon>Metazoa</taxon>
        <taxon>Spiralia</taxon>
        <taxon>Gnathifera</taxon>
        <taxon>Rotifera</taxon>
        <taxon>Eurotatoria</taxon>
        <taxon>Bdelloidea</taxon>
        <taxon>Philodinida</taxon>
        <taxon>Philodinidae</taxon>
        <taxon>Rotaria</taxon>
    </lineage>
</organism>
<accession>A0A814CBC8</accession>
<dbReference type="AlphaFoldDB" id="A0A814CBC8"/>
<name>A0A814CBC8_9BILA</name>
<feature type="region of interest" description="Disordered" evidence="2">
    <location>
        <begin position="423"/>
        <end position="446"/>
    </location>
</feature>
<protein>
    <submittedName>
        <fullName evidence="3">Uncharacterized protein</fullName>
    </submittedName>
</protein>
<feature type="region of interest" description="Disordered" evidence="2">
    <location>
        <begin position="359"/>
        <end position="384"/>
    </location>
</feature>
<feature type="coiled-coil region" evidence="1">
    <location>
        <begin position="483"/>
        <end position="510"/>
    </location>
</feature>
<evidence type="ECO:0000256" key="1">
    <source>
        <dbReference type="SAM" id="Coils"/>
    </source>
</evidence>
<feature type="compositionally biased region" description="Polar residues" evidence="2">
    <location>
        <begin position="436"/>
        <end position="446"/>
    </location>
</feature>
<evidence type="ECO:0000313" key="4">
    <source>
        <dbReference type="Proteomes" id="UP000663864"/>
    </source>
</evidence>
<gene>
    <name evidence="3" type="ORF">ZHD862_LOCUS9295</name>
</gene>
<sequence>MERYYGPLKVDQKKVHTSLVGCLRNQRNTNKKRSQLANIQNGDDTLAYLSVNEKSNDADYKHDNETTSDVDFDNEYFADFTEKDVTDDSDTEDDFHLTEDDDIEESLNEEQLKIADEFFGMKNETESIRDYDEVLSSSTDSDFSPSLMTDIQHGRVYMNILRTLNNQRESNFITLTCNIDGVAVYSNSEQHMWTFTACINEIKRTLRFNIENIIGITTPCKVLSSSILSNKKKVTYVRIFPTPTHQQIELRSNFRWMEISHALQNKHSFLTEDKQMHSFGYLGECELTNLAFIDRGTSFMSDTRDSLAPSLRTGKLILRQKIHIRDEEGNNIEATIIYMHHDRDNCVAMKKYLIAQKRQQEKNNTTQSLNVSNESYSPLSSSQITISNESSDTLVKKYSRIHKKKNVNQPNKHSTMITSTLISNESDPYEEDDEATSGSVEYSLSSSTKPNEIVKMNTITNNITESSSTLMENNEDNPYAQKIRELSSKVKEQEAIIKNQSAEIKRLQMITIEIPTDEAVQNFLMYLGDKTRQQSTEYKFTGNLVDEAKTLEINLHQLNEILNSQAGVTSVARDLFQIIVPENRRKVDRWNQLDEDILFKEKLLIDFMERYYGPLKVDQKKVHTSLVGCLRNQRNTNKKRSQLANIQNGGIAEGNHMHQLADPEDDTLTYLSVNEKSNDADYKHDNETTSDVDFDNEYFADFTEKDVTDDSDNEDDFHLTEDDDIEESLNEEQLKIADEFFGMQNETESIRDYAEVDVSVILLMIKKKHKCTNSLLIDLLKLLTILKVPNVPSSWHKLKQVINRSGGKKKEKHKLVDLTLHFCPECENESSNSEKCMNLDCSYNRNMLVPPHTFMVMNIEQQIRQVLNSINPNGLKLSSSTDSDFSLSLMTDIQHGRIYMNILRTLNNQRESNFITLTCNIDGVAVYSNSEQHMWTFTACINEIKRTLRFSIENIIGYLSASVHGTKRLATELMLNLQLFKQSYFASKHHCSTSRVSPFIEYLCDGKKYHPHEKLSNENITKDDFDLLFQVVPKNCLCLQTQSKDKLILVVVY</sequence>
<feature type="compositionally biased region" description="Polar residues" evidence="2">
    <location>
        <begin position="362"/>
        <end position="379"/>
    </location>
</feature>
<evidence type="ECO:0000256" key="2">
    <source>
        <dbReference type="SAM" id="MobiDB-lite"/>
    </source>
</evidence>